<dbReference type="InterPro" id="IPR036388">
    <property type="entry name" value="WH-like_DNA-bd_sf"/>
</dbReference>
<dbReference type="GO" id="GO:0003677">
    <property type="term" value="F:DNA binding"/>
    <property type="evidence" value="ECO:0007669"/>
    <property type="project" value="InterPro"/>
</dbReference>
<keyword evidence="4" id="KW-0804">Transcription</keyword>
<dbReference type="Proteomes" id="UP000000844">
    <property type="component" value="Chromosome"/>
</dbReference>
<dbReference type="CDD" id="cd06171">
    <property type="entry name" value="Sigma70_r4"/>
    <property type="match status" value="1"/>
</dbReference>
<evidence type="ECO:0000256" key="4">
    <source>
        <dbReference type="ARBA" id="ARBA00023163"/>
    </source>
</evidence>
<dbReference type="GO" id="GO:0016987">
    <property type="term" value="F:sigma factor activity"/>
    <property type="evidence" value="ECO:0007669"/>
    <property type="project" value="UniProtKB-KW"/>
</dbReference>
<dbReference type="OrthoDB" id="5243867at2"/>
<protein>
    <submittedName>
        <fullName evidence="7">RNA polymerase, sigma-24 subunit, ECF subfamily</fullName>
    </submittedName>
</protein>
<dbReference type="InterPro" id="IPR007627">
    <property type="entry name" value="RNA_pol_sigma70_r2"/>
</dbReference>
<dbReference type="NCBIfam" id="TIGR02937">
    <property type="entry name" value="sigma70-ECF"/>
    <property type="match status" value="1"/>
</dbReference>
<dbReference type="eggNOG" id="COG1595">
    <property type="taxonomic scope" value="Bacteria"/>
</dbReference>
<dbReference type="GO" id="GO:0006352">
    <property type="term" value="P:DNA-templated transcription initiation"/>
    <property type="evidence" value="ECO:0007669"/>
    <property type="project" value="InterPro"/>
</dbReference>
<sequence>MTSVTVSRIGSDPDALEEFYREHVGSIQGFIARRVDDSHLVADLTAEVFLAAIDSAHKYRPGKGTPAGWLYGIARNVVADERRRLVRAMTANQRISGRALVEPDDLSALDDRIDAEAQSRRLYEAMDRLSEAERAVLELVALDGLSVRDAAAALRIRPTTARVRLHRARKTMRDHLDPRVPAIVAA</sequence>
<dbReference type="RefSeq" id="WP_013019811.1">
    <property type="nucleotide sequence ID" value="NC_013947.1"/>
</dbReference>
<keyword evidence="8" id="KW-1185">Reference proteome</keyword>
<dbReference type="InterPro" id="IPR013324">
    <property type="entry name" value="RNA_pol_sigma_r3/r4-like"/>
</dbReference>
<dbReference type="AlphaFoldDB" id="D3Q6J7"/>
<dbReference type="SUPFAM" id="SSF88659">
    <property type="entry name" value="Sigma3 and sigma4 domains of RNA polymerase sigma factors"/>
    <property type="match status" value="1"/>
</dbReference>
<evidence type="ECO:0000259" key="6">
    <source>
        <dbReference type="Pfam" id="PF08281"/>
    </source>
</evidence>
<keyword evidence="3" id="KW-0731">Sigma factor</keyword>
<evidence type="ECO:0000256" key="1">
    <source>
        <dbReference type="ARBA" id="ARBA00010641"/>
    </source>
</evidence>
<dbReference type="Gene3D" id="1.10.10.10">
    <property type="entry name" value="Winged helix-like DNA-binding domain superfamily/Winged helix DNA-binding domain"/>
    <property type="match status" value="1"/>
</dbReference>
<dbReference type="HOGENOM" id="CLU_047691_9_2_11"/>
<gene>
    <name evidence="7" type="ordered locus">Snas_4596</name>
</gene>
<dbReference type="Gene3D" id="1.10.1740.10">
    <property type="match status" value="1"/>
</dbReference>
<dbReference type="KEGG" id="sna:Snas_4596"/>
<evidence type="ECO:0000313" key="7">
    <source>
        <dbReference type="EMBL" id="ADD44240.1"/>
    </source>
</evidence>
<dbReference type="Pfam" id="PF08281">
    <property type="entry name" value="Sigma70_r4_2"/>
    <property type="match status" value="1"/>
</dbReference>
<dbReference type="SUPFAM" id="SSF88946">
    <property type="entry name" value="Sigma2 domain of RNA polymerase sigma factors"/>
    <property type="match status" value="1"/>
</dbReference>
<name>D3Q6J7_STANL</name>
<dbReference type="STRING" id="446470.Snas_4596"/>
<evidence type="ECO:0000313" key="8">
    <source>
        <dbReference type="Proteomes" id="UP000000844"/>
    </source>
</evidence>
<keyword evidence="2" id="KW-0805">Transcription regulation</keyword>
<dbReference type="InterPro" id="IPR013325">
    <property type="entry name" value="RNA_pol_sigma_r2"/>
</dbReference>
<dbReference type="InterPro" id="IPR013249">
    <property type="entry name" value="RNA_pol_sigma70_r4_t2"/>
</dbReference>
<dbReference type="PANTHER" id="PTHR43133:SF46">
    <property type="entry name" value="RNA POLYMERASE SIGMA-70 FACTOR ECF SUBFAMILY"/>
    <property type="match status" value="1"/>
</dbReference>
<evidence type="ECO:0000259" key="5">
    <source>
        <dbReference type="Pfam" id="PF04542"/>
    </source>
</evidence>
<comment type="similarity">
    <text evidence="1">Belongs to the sigma-70 factor family. ECF subfamily.</text>
</comment>
<dbReference type="EMBL" id="CP001778">
    <property type="protein sequence ID" value="ADD44240.1"/>
    <property type="molecule type" value="Genomic_DNA"/>
</dbReference>
<reference evidence="7 8" key="1">
    <citation type="journal article" date="2009" name="Stand. Genomic Sci.">
        <title>Complete genome sequence of Stackebrandtia nassauensis type strain (LLR-40K-21).</title>
        <authorList>
            <person name="Munk C."/>
            <person name="Lapidus A."/>
            <person name="Copeland A."/>
            <person name="Jando M."/>
            <person name="Mayilraj S."/>
            <person name="Glavina Del Rio T."/>
            <person name="Nolan M."/>
            <person name="Chen F."/>
            <person name="Lucas S."/>
            <person name="Tice H."/>
            <person name="Cheng J.F."/>
            <person name="Han C."/>
            <person name="Detter J.C."/>
            <person name="Bruce D."/>
            <person name="Goodwin L."/>
            <person name="Chain P."/>
            <person name="Pitluck S."/>
            <person name="Goker M."/>
            <person name="Ovchinikova G."/>
            <person name="Pati A."/>
            <person name="Ivanova N."/>
            <person name="Mavromatis K."/>
            <person name="Chen A."/>
            <person name="Palaniappan K."/>
            <person name="Land M."/>
            <person name="Hauser L."/>
            <person name="Chang Y.J."/>
            <person name="Jeffries C.D."/>
            <person name="Bristow J."/>
            <person name="Eisen J.A."/>
            <person name="Markowitz V."/>
            <person name="Hugenholtz P."/>
            <person name="Kyrpides N.C."/>
            <person name="Klenk H.P."/>
        </authorList>
    </citation>
    <scope>NUCLEOTIDE SEQUENCE [LARGE SCALE GENOMIC DNA]</scope>
    <source>
        <strain evidence="8">DSM 44728 / CIP 108903 / NRRL B-16338 / NBRC 102104 / LLR-40K-21</strain>
    </source>
</reference>
<proteinExistence type="inferred from homology"/>
<dbReference type="PANTHER" id="PTHR43133">
    <property type="entry name" value="RNA POLYMERASE ECF-TYPE SIGMA FACTO"/>
    <property type="match status" value="1"/>
</dbReference>
<dbReference type="InterPro" id="IPR039425">
    <property type="entry name" value="RNA_pol_sigma-70-like"/>
</dbReference>
<evidence type="ECO:0000256" key="3">
    <source>
        <dbReference type="ARBA" id="ARBA00023082"/>
    </source>
</evidence>
<dbReference type="Pfam" id="PF04542">
    <property type="entry name" value="Sigma70_r2"/>
    <property type="match status" value="1"/>
</dbReference>
<organism evidence="7 8">
    <name type="scientific">Stackebrandtia nassauensis (strain DSM 44728 / CIP 108903 / NRRL B-16338 / NBRC 102104 / LLR-40K-21)</name>
    <dbReference type="NCBI Taxonomy" id="446470"/>
    <lineage>
        <taxon>Bacteria</taxon>
        <taxon>Bacillati</taxon>
        <taxon>Actinomycetota</taxon>
        <taxon>Actinomycetes</taxon>
        <taxon>Glycomycetales</taxon>
        <taxon>Glycomycetaceae</taxon>
        <taxon>Stackebrandtia</taxon>
    </lineage>
</organism>
<evidence type="ECO:0000256" key="2">
    <source>
        <dbReference type="ARBA" id="ARBA00023015"/>
    </source>
</evidence>
<feature type="domain" description="RNA polymerase sigma-70 region 2" evidence="5">
    <location>
        <begin position="19"/>
        <end position="85"/>
    </location>
</feature>
<feature type="domain" description="RNA polymerase sigma factor 70 region 4 type 2" evidence="6">
    <location>
        <begin position="120"/>
        <end position="172"/>
    </location>
</feature>
<accession>D3Q6J7</accession>
<dbReference type="InterPro" id="IPR014284">
    <property type="entry name" value="RNA_pol_sigma-70_dom"/>
</dbReference>